<comment type="caution">
    <text evidence="1">The sequence shown here is derived from an EMBL/GenBank/DDBJ whole genome shotgun (WGS) entry which is preliminary data.</text>
</comment>
<proteinExistence type="predicted"/>
<organism evidence="1 2">
    <name type="scientific">Ensete ventricosum</name>
    <name type="common">Abyssinian banana</name>
    <name type="synonym">Musa ensete</name>
    <dbReference type="NCBI Taxonomy" id="4639"/>
    <lineage>
        <taxon>Eukaryota</taxon>
        <taxon>Viridiplantae</taxon>
        <taxon>Streptophyta</taxon>
        <taxon>Embryophyta</taxon>
        <taxon>Tracheophyta</taxon>
        <taxon>Spermatophyta</taxon>
        <taxon>Magnoliopsida</taxon>
        <taxon>Liliopsida</taxon>
        <taxon>Zingiberales</taxon>
        <taxon>Musaceae</taxon>
        <taxon>Ensete</taxon>
    </lineage>
</organism>
<protein>
    <submittedName>
        <fullName evidence="1">Uncharacterized protein</fullName>
    </submittedName>
</protein>
<dbReference type="EMBL" id="JAQQAF010000003">
    <property type="protein sequence ID" value="KAJ8499078.1"/>
    <property type="molecule type" value="Genomic_DNA"/>
</dbReference>
<evidence type="ECO:0000313" key="1">
    <source>
        <dbReference type="EMBL" id="KAJ8499078.1"/>
    </source>
</evidence>
<accession>A0AAV8RJB6</accession>
<keyword evidence="2" id="KW-1185">Reference proteome</keyword>
<dbReference type="Proteomes" id="UP001222027">
    <property type="component" value="Unassembled WGS sequence"/>
</dbReference>
<name>A0AAV8RJB6_ENSVE</name>
<dbReference type="AlphaFoldDB" id="A0AAV8RJB6"/>
<reference evidence="1 2" key="1">
    <citation type="submission" date="2022-12" db="EMBL/GenBank/DDBJ databases">
        <title>Chromosome-scale assembly of the Ensete ventricosum genome.</title>
        <authorList>
            <person name="Dussert Y."/>
            <person name="Stocks J."/>
            <person name="Wendawek A."/>
            <person name="Woldeyes F."/>
            <person name="Nichols R.A."/>
            <person name="Borrell J.S."/>
        </authorList>
    </citation>
    <scope>NUCLEOTIDE SEQUENCE [LARGE SCALE GENOMIC DNA]</scope>
    <source>
        <strain evidence="2">cv. Maze</strain>
        <tissue evidence="1">Seeds</tissue>
    </source>
</reference>
<evidence type="ECO:0000313" key="2">
    <source>
        <dbReference type="Proteomes" id="UP001222027"/>
    </source>
</evidence>
<sequence length="135" mass="14822">MLLHQGWHHLPQDEASEGCNGEADVGEQDCYQGGCKIVELCVVKDGDATKMPQLRTSAIGTRQKEKMLMVSHNEEDFIGEYADLLGKDFSLMKRRCSHLCRSDNDEEEGASIATIAFGLSTGDVVPAFEAIEEVS</sequence>
<gene>
    <name evidence="1" type="ORF">OPV22_009630</name>
</gene>